<evidence type="ECO:0000313" key="1">
    <source>
        <dbReference type="EMBL" id="RKO85975.1"/>
    </source>
</evidence>
<organism evidence="1 2">
    <name type="scientific">Blyttiomyces helicus</name>
    <dbReference type="NCBI Taxonomy" id="388810"/>
    <lineage>
        <taxon>Eukaryota</taxon>
        <taxon>Fungi</taxon>
        <taxon>Fungi incertae sedis</taxon>
        <taxon>Chytridiomycota</taxon>
        <taxon>Chytridiomycota incertae sedis</taxon>
        <taxon>Chytridiomycetes</taxon>
        <taxon>Chytridiomycetes incertae sedis</taxon>
        <taxon>Blyttiomyces</taxon>
    </lineage>
</organism>
<dbReference type="EMBL" id="KZ998580">
    <property type="protein sequence ID" value="RKO85975.1"/>
    <property type="molecule type" value="Genomic_DNA"/>
</dbReference>
<proteinExistence type="predicted"/>
<sequence>MDPRPPQPLSQNRLLTSTIFAPAASASPTLAARINARWTSLAGDLPLPDFAHLATAAISAWFTRCPTSAQMENSLMHVVARMFVCDNFAFVEFILDPFVERAKKVEALGGSALVPFVDVFRRSAAVGWDVPGGLEERVARAWEEPVGPACMLLLRYATAAASRSGSVGSAGVPSFASRLISTWMRAASPALQTEYLSWLLAPGGAPTPDMFNRLLDAVRTDRDLDMARGGGGAGEEVDCADASGGQGGFEAVFLESEGCGEFGFYQAVAGCAAEI</sequence>
<keyword evidence="2" id="KW-1185">Reference proteome</keyword>
<reference evidence="2" key="1">
    <citation type="journal article" date="2018" name="Nat. Microbiol.">
        <title>Leveraging single-cell genomics to expand the fungal tree of life.</title>
        <authorList>
            <person name="Ahrendt S.R."/>
            <person name="Quandt C.A."/>
            <person name="Ciobanu D."/>
            <person name="Clum A."/>
            <person name="Salamov A."/>
            <person name="Andreopoulos B."/>
            <person name="Cheng J.F."/>
            <person name="Woyke T."/>
            <person name="Pelin A."/>
            <person name="Henrissat B."/>
            <person name="Reynolds N.K."/>
            <person name="Benny G.L."/>
            <person name="Smith M.E."/>
            <person name="James T.Y."/>
            <person name="Grigoriev I.V."/>
        </authorList>
    </citation>
    <scope>NUCLEOTIDE SEQUENCE [LARGE SCALE GENOMIC DNA]</scope>
</reference>
<dbReference type="Proteomes" id="UP000269721">
    <property type="component" value="Unassembled WGS sequence"/>
</dbReference>
<dbReference type="AlphaFoldDB" id="A0A4P9W3U5"/>
<gene>
    <name evidence="1" type="ORF">BDK51DRAFT_47403</name>
</gene>
<accession>A0A4P9W3U5</accession>
<name>A0A4P9W3U5_9FUNG</name>
<protein>
    <submittedName>
        <fullName evidence="1">Uncharacterized protein</fullName>
    </submittedName>
</protein>
<evidence type="ECO:0000313" key="2">
    <source>
        <dbReference type="Proteomes" id="UP000269721"/>
    </source>
</evidence>